<accession>A0A9P0CST6</accession>
<keyword evidence="4" id="KW-0496">Mitochondrion</keyword>
<dbReference type="GO" id="GO:0003747">
    <property type="term" value="F:translation release factor activity"/>
    <property type="evidence" value="ECO:0007669"/>
    <property type="project" value="InterPro"/>
</dbReference>
<dbReference type="Proteomes" id="UP001153636">
    <property type="component" value="Chromosome 3"/>
</dbReference>
<dbReference type="InterPro" id="IPR052405">
    <property type="entry name" value="Mito_Transl_Release_Factor"/>
</dbReference>
<evidence type="ECO:0000256" key="1">
    <source>
        <dbReference type="ARBA" id="ARBA00004173"/>
    </source>
</evidence>
<dbReference type="InterPro" id="IPR045300">
    <property type="entry name" value="Complex1_LYR_MIEF1-MP"/>
</dbReference>
<evidence type="ECO:0000256" key="4">
    <source>
        <dbReference type="ARBA" id="ARBA00023128"/>
    </source>
</evidence>
<evidence type="ECO:0000256" key="2">
    <source>
        <dbReference type="ARBA" id="ARBA00010835"/>
    </source>
</evidence>
<evidence type="ECO:0000313" key="9">
    <source>
        <dbReference type="Proteomes" id="UP001153636"/>
    </source>
</evidence>
<dbReference type="GO" id="GO:0005739">
    <property type="term" value="C:mitochondrion"/>
    <property type="evidence" value="ECO:0007669"/>
    <property type="project" value="UniProtKB-SubCell"/>
</dbReference>
<dbReference type="Pfam" id="PF05347">
    <property type="entry name" value="Complex1_LYR"/>
    <property type="match status" value="1"/>
</dbReference>
<evidence type="ECO:0000256" key="5">
    <source>
        <dbReference type="SAM" id="Coils"/>
    </source>
</evidence>
<keyword evidence="3" id="KW-0809">Transit peptide</keyword>
<proteinExistence type="inferred from homology"/>
<dbReference type="Gene3D" id="3.30.160.20">
    <property type="match status" value="1"/>
</dbReference>
<dbReference type="InterPro" id="IPR045853">
    <property type="entry name" value="Pep_chain_release_fac_I_sf"/>
</dbReference>
<dbReference type="InterPro" id="IPR000352">
    <property type="entry name" value="Pep_chain_release_fac_I"/>
</dbReference>
<dbReference type="SUPFAM" id="SSF75620">
    <property type="entry name" value="Release factor"/>
    <property type="match status" value="1"/>
</dbReference>
<evidence type="ECO:0000313" key="8">
    <source>
        <dbReference type="EMBL" id="CAH1108807.1"/>
    </source>
</evidence>
<feature type="coiled-coil region" evidence="5">
    <location>
        <begin position="132"/>
        <end position="159"/>
    </location>
</feature>
<sequence>MSQITTIQVLKLYKELLRYGKQLKLTDKNFFRRRIKQEFKNNKGLEIETEIDHIYKKGVTLLLNRLVHTLDYSKIPVLLDKDLEEMHVQGSGPGGSKINKTASCVVLKHIPSGIVVKCQETRFLEKNRKIAREILQKKLDNFVNKEESLEAQLEAKNEKKKCI</sequence>
<dbReference type="Pfam" id="PF00472">
    <property type="entry name" value="RF-1"/>
    <property type="match status" value="1"/>
</dbReference>
<comment type="subcellular location">
    <subcellularLocation>
        <location evidence="1">Mitochondrion</location>
    </subcellularLocation>
</comment>
<gene>
    <name evidence="8" type="ORF">PSYICH_LOCUS9671</name>
</gene>
<dbReference type="PANTHER" id="PTHR46203:SF1">
    <property type="entry name" value="MITOCHONDRIAL TRANSLATION RELEASE FACTOR IN RESCUE"/>
    <property type="match status" value="1"/>
</dbReference>
<evidence type="ECO:0008006" key="10">
    <source>
        <dbReference type="Google" id="ProtNLM"/>
    </source>
</evidence>
<name>A0A9P0CST6_9CUCU</name>
<dbReference type="EMBL" id="OV651815">
    <property type="protein sequence ID" value="CAH1108807.1"/>
    <property type="molecule type" value="Genomic_DNA"/>
</dbReference>
<dbReference type="AlphaFoldDB" id="A0A9P0CST6"/>
<keyword evidence="5" id="KW-0175">Coiled coil</keyword>
<keyword evidence="9" id="KW-1185">Reference proteome</keyword>
<organism evidence="8 9">
    <name type="scientific">Psylliodes chrysocephalus</name>
    <dbReference type="NCBI Taxonomy" id="3402493"/>
    <lineage>
        <taxon>Eukaryota</taxon>
        <taxon>Metazoa</taxon>
        <taxon>Ecdysozoa</taxon>
        <taxon>Arthropoda</taxon>
        <taxon>Hexapoda</taxon>
        <taxon>Insecta</taxon>
        <taxon>Pterygota</taxon>
        <taxon>Neoptera</taxon>
        <taxon>Endopterygota</taxon>
        <taxon>Coleoptera</taxon>
        <taxon>Polyphaga</taxon>
        <taxon>Cucujiformia</taxon>
        <taxon>Chrysomeloidea</taxon>
        <taxon>Chrysomelidae</taxon>
        <taxon>Galerucinae</taxon>
        <taxon>Alticini</taxon>
        <taxon>Psylliodes</taxon>
    </lineage>
</organism>
<dbReference type="OrthoDB" id="277888at2759"/>
<reference evidence="8" key="1">
    <citation type="submission" date="2022-01" db="EMBL/GenBank/DDBJ databases">
        <authorList>
            <person name="King R."/>
        </authorList>
    </citation>
    <scope>NUCLEOTIDE SEQUENCE</scope>
</reference>
<protein>
    <recommendedName>
        <fullName evidence="10">Prokaryotic-type class I peptide chain release factors domain-containing protein</fullName>
    </recommendedName>
</protein>
<dbReference type="PANTHER" id="PTHR46203">
    <property type="entry name" value="PROBABLE PEPTIDE CHAIN RELEASE FACTOR C12ORF65"/>
    <property type="match status" value="1"/>
</dbReference>
<feature type="domain" description="Prokaryotic-type class I peptide chain release factors" evidence="6">
    <location>
        <begin position="80"/>
        <end position="160"/>
    </location>
</feature>
<evidence type="ECO:0000259" key="6">
    <source>
        <dbReference type="Pfam" id="PF00472"/>
    </source>
</evidence>
<feature type="domain" description="Complex 1 LYR protein" evidence="7">
    <location>
        <begin position="8"/>
        <end position="60"/>
    </location>
</feature>
<comment type="similarity">
    <text evidence="2">Belongs to the prokaryotic/mitochondrial release factor family.</text>
</comment>
<evidence type="ECO:0000259" key="7">
    <source>
        <dbReference type="Pfam" id="PF05347"/>
    </source>
</evidence>
<evidence type="ECO:0000256" key="3">
    <source>
        <dbReference type="ARBA" id="ARBA00022946"/>
    </source>
</evidence>
<dbReference type="CDD" id="cd20272">
    <property type="entry name" value="Complex1_LYR_MIEF1-MP"/>
    <property type="match status" value="1"/>
</dbReference>
<dbReference type="InterPro" id="IPR008011">
    <property type="entry name" value="Complex1_LYR_dom"/>
</dbReference>